<dbReference type="EMBL" id="APVH01000022">
    <property type="protein sequence ID" value="EPX82421.1"/>
    <property type="molecule type" value="Genomic_DNA"/>
</dbReference>
<dbReference type="PANTHER" id="PTHR38340:SF1">
    <property type="entry name" value="S-LAYER PROTEIN"/>
    <property type="match status" value="1"/>
</dbReference>
<dbReference type="InterPro" id="IPR018511">
    <property type="entry name" value="Hemolysin-typ_Ca-bd_CS"/>
</dbReference>
<dbReference type="STRING" id="1123237.Salmuc_03226"/>
<dbReference type="Pfam" id="PF00353">
    <property type="entry name" value="HemolysinCabind"/>
    <property type="match status" value="3"/>
</dbReference>
<comment type="cofactor">
    <cofactor evidence="1">
        <name>Ca(2+)</name>
        <dbReference type="ChEBI" id="CHEBI:29108"/>
    </cofactor>
</comment>
<name>S9QLS2_9RHOB</name>
<dbReference type="AlphaFoldDB" id="S9QLS2"/>
<keyword evidence="4" id="KW-0677">Repeat</keyword>
<dbReference type="PRINTS" id="PR00313">
    <property type="entry name" value="CABNDNGRPT"/>
</dbReference>
<reference evidence="7" key="1">
    <citation type="journal article" date="2014" name="Stand. Genomic Sci.">
        <title>Genome sequence of the exopolysaccharide-producing Salipiger mucosus type strain (DSM 16094(T)), a moderately halophilic member of the Roseobacter clade.</title>
        <authorList>
            <person name="Riedel T."/>
            <person name="Spring S."/>
            <person name="Fiebig A."/>
            <person name="Petersen J."/>
            <person name="Kyrpides N.C."/>
            <person name="Goker M."/>
            <person name="Klenk H.P."/>
        </authorList>
    </citation>
    <scope>NUCLEOTIDE SEQUENCE [LARGE SCALE GENOMIC DNA]</scope>
    <source>
        <strain evidence="7">DSM 16094</strain>
    </source>
</reference>
<dbReference type="eggNOG" id="COG2931">
    <property type="taxonomic scope" value="Bacteria"/>
</dbReference>
<dbReference type="HOGENOM" id="CLU_015840_0_0_5"/>
<dbReference type="InterPro" id="IPR015943">
    <property type="entry name" value="WD40/YVTN_repeat-like_dom_sf"/>
</dbReference>
<evidence type="ECO:0000313" key="7">
    <source>
        <dbReference type="Proteomes" id="UP000015347"/>
    </source>
</evidence>
<comment type="caution">
    <text evidence="6">The sequence shown here is derived from an EMBL/GenBank/DDBJ whole genome shotgun (WGS) entry which is preliminary data.</text>
</comment>
<dbReference type="GO" id="GO:0005509">
    <property type="term" value="F:calcium ion binding"/>
    <property type="evidence" value="ECO:0007669"/>
    <property type="project" value="InterPro"/>
</dbReference>
<dbReference type="PANTHER" id="PTHR38340">
    <property type="entry name" value="S-LAYER PROTEIN"/>
    <property type="match status" value="1"/>
</dbReference>
<dbReference type="PROSITE" id="PS00330">
    <property type="entry name" value="HEMOLYSIN_CALCIUM"/>
    <property type="match status" value="2"/>
</dbReference>
<gene>
    <name evidence="6" type="ORF">Salmuc_03226</name>
</gene>
<keyword evidence="7" id="KW-1185">Reference proteome</keyword>
<proteinExistence type="predicted"/>
<dbReference type="GO" id="GO:0005615">
    <property type="term" value="C:extracellular space"/>
    <property type="evidence" value="ECO:0007669"/>
    <property type="project" value="InterPro"/>
</dbReference>
<keyword evidence="3" id="KW-0964">Secreted</keyword>
<sequence>MRAFIAGAGMAEMEYRASLRQGLQGFGASIGDMEVAEIDGDTFLFAAAGHGAGTSVYRVDATGAVTLADQAVHAQGTGAFSDASIALMEIDGRSRIVTALHGEPGLQRLAVGGDGALAEAATRVPISGGRIDDAISLAVQGELLFAGHRGGGLSVNRVDASGAVTQLRSLGSELGQVTALAVVEVQGTAFLLGTAATRDVVVCWRIGANGALSEAARIGPDDGLGLAGPVALTVTEAGGAAYVVVAASDSASLSVLSVGASGSLRAVDHLVDGLDTRFGGASELTAVTRDGKGYLVAAGADDGMSLFSLLPDGKLLHLDAIADATDTPLDNVSALAAVSTGAGLRIFAASGTEAGIGAFDVAMGAGPVTGTSGDDRLTGTGGPDTLVAGAGRDRLTGGAGTDVFVFDGAGGRDSVADYRPGSDVIDLSLVPMLYSMDQLTVLPDEDGALLVFGDLEIAIESADGKPLESKDIAVTFGPSHYATDWIPLREITTGQRVTGTMGNDRLEGSTRGDELRGLGGNDVMFAGAGGDRFDGGAGFDTVNFSKVQGRVLVDLQTDVSSAGFARFFDFGHASGDAYTAVERFIGGDYADNLRGDAGRNTLKGGGVSDRLYGRYGDDVLDGGTGADALYGNRGADVMTGGPDEGRRDRFIYFHAEESGVGRGNRDVITDFTPGEDRIEISRFDADTLTGGKQGFTFIGARSFSGTPGELRAGAVSSEGITLVQADLDGDGTPDFEIELTGVMRLTAGDFLI</sequence>
<comment type="subcellular location">
    <subcellularLocation>
        <location evidence="2">Secreted</location>
    </subcellularLocation>
</comment>
<dbReference type="InterPro" id="IPR013858">
    <property type="entry name" value="Peptidase_M10B_C"/>
</dbReference>
<evidence type="ECO:0000259" key="5">
    <source>
        <dbReference type="Pfam" id="PF08548"/>
    </source>
</evidence>
<dbReference type="InterPro" id="IPR011049">
    <property type="entry name" value="Serralysin-like_metalloprot_C"/>
</dbReference>
<dbReference type="SUPFAM" id="SSF101898">
    <property type="entry name" value="NHL repeat"/>
    <property type="match status" value="1"/>
</dbReference>
<evidence type="ECO:0000256" key="3">
    <source>
        <dbReference type="ARBA" id="ARBA00022525"/>
    </source>
</evidence>
<dbReference type="Proteomes" id="UP000015347">
    <property type="component" value="Unassembled WGS sequence"/>
</dbReference>
<feature type="domain" description="Peptidase M10 serralysin C-terminal" evidence="5">
    <location>
        <begin position="538"/>
        <end position="751"/>
    </location>
</feature>
<evidence type="ECO:0000256" key="1">
    <source>
        <dbReference type="ARBA" id="ARBA00001913"/>
    </source>
</evidence>
<dbReference type="InterPro" id="IPR050557">
    <property type="entry name" value="RTX_toxin/Mannuronan_C5-epim"/>
</dbReference>
<dbReference type="Pfam" id="PF08548">
    <property type="entry name" value="Peptidase_M10_C"/>
    <property type="match status" value="1"/>
</dbReference>
<organism evidence="6 7">
    <name type="scientific">Salipiger mucosus DSM 16094</name>
    <dbReference type="NCBI Taxonomy" id="1123237"/>
    <lineage>
        <taxon>Bacteria</taxon>
        <taxon>Pseudomonadati</taxon>
        <taxon>Pseudomonadota</taxon>
        <taxon>Alphaproteobacteria</taxon>
        <taxon>Rhodobacterales</taxon>
        <taxon>Roseobacteraceae</taxon>
        <taxon>Salipiger</taxon>
    </lineage>
</organism>
<evidence type="ECO:0000256" key="4">
    <source>
        <dbReference type="ARBA" id="ARBA00022737"/>
    </source>
</evidence>
<evidence type="ECO:0000256" key="2">
    <source>
        <dbReference type="ARBA" id="ARBA00004613"/>
    </source>
</evidence>
<accession>S9QLS2</accession>
<dbReference type="Gene3D" id="2.150.10.10">
    <property type="entry name" value="Serralysin-like metalloprotease, C-terminal"/>
    <property type="match status" value="3"/>
</dbReference>
<dbReference type="SUPFAM" id="SSF51120">
    <property type="entry name" value="beta-Roll"/>
    <property type="match status" value="3"/>
</dbReference>
<evidence type="ECO:0000313" key="6">
    <source>
        <dbReference type="EMBL" id="EPX82421.1"/>
    </source>
</evidence>
<dbReference type="Gene3D" id="2.130.10.10">
    <property type="entry name" value="YVTN repeat-like/Quinoprotein amine dehydrogenase"/>
    <property type="match status" value="1"/>
</dbReference>
<protein>
    <recommendedName>
        <fullName evidence="5">Peptidase M10 serralysin C-terminal domain-containing protein</fullName>
    </recommendedName>
</protein>
<dbReference type="InterPro" id="IPR001343">
    <property type="entry name" value="Hemolysn_Ca-bd"/>
</dbReference>